<sequence>MARSQLFRSSLVTVYGIGLVLCLLTIAGAVAMPRAPSRWAVVAAFTAAAAVIVWRLWLYRRTYVTGGRPPARRLLLVFLPRAVLAVVGLVLALAGVGYIIISFALVRAPGFQETESGSTQTMMCVIGGVLALVGGLFLTPLILALRGRRSPDSAPETPLDPASPSQDVSAT</sequence>
<gene>
    <name evidence="3" type="ORF">IFJ75_03980</name>
</gene>
<feature type="region of interest" description="Disordered" evidence="1">
    <location>
        <begin position="149"/>
        <end position="171"/>
    </location>
</feature>
<accession>A0A975GWR0</accession>
<evidence type="ECO:0000313" key="3">
    <source>
        <dbReference type="EMBL" id="QTC92079.1"/>
    </source>
</evidence>
<protein>
    <submittedName>
        <fullName evidence="3">Uncharacterized protein</fullName>
    </submittedName>
</protein>
<proteinExistence type="predicted"/>
<keyword evidence="2" id="KW-0812">Transmembrane</keyword>
<keyword evidence="4" id="KW-1185">Reference proteome</keyword>
<evidence type="ECO:0000256" key="1">
    <source>
        <dbReference type="SAM" id="MobiDB-lite"/>
    </source>
</evidence>
<feature type="transmembrane region" description="Helical" evidence="2">
    <location>
        <begin position="78"/>
        <end position="105"/>
    </location>
</feature>
<feature type="transmembrane region" description="Helical" evidence="2">
    <location>
        <begin position="38"/>
        <end position="57"/>
    </location>
</feature>
<keyword evidence="2" id="KW-1133">Transmembrane helix</keyword>
<feature type="transmembrane region" description="Helical" evidence="2">
    <location>
        <begin position="125"/>
        <end position="145"/>
    </location>
</feature>
<name>A0A975GWR0_9CAUL</name>
<reference evidence="3" key="1">
    <citation type="submission" date="2020-09" db="EMBL/GenBank/DDBJ databases">
        <title>Brevundimonas sp. LVF2 isolated from a puddle in Goettingen, Germany.</title>
        <authorList>
            <person name="Friedrich I."/>
            <person name="Klassen A."/>
            <person name="Hannes N."/>
            <person name="Schneider D."/>
            <person name="Hertel R."/>
            <person name="Daniel R."/>
        </authorList>
    </citation>
    <scope>NUCLEOTIDE SEQUENCE</scope>
    <source>
        <strain evidence="3">LVF2</strain>
    </source>
</reference>
<evidence type="ECO:0000256" key="2">
    <source>
        <dbReference type="SAM" id="Phobius"/>
    </source>
</evidence>
<feature type="transmembrane region" description="Helical" evidence="2">
    <location>
        <begin position="12"/>
        <end position="32"/>
    </location>
</feature>
<dbReference type="RefSeq" id="WP_207931380.1">
    <property type="nucleotide sequence ID" value="NZ_CP062222.1"/>
</dbReference>
<dbReference type="Proteomes" id="UP000663918">
    <property type="component" value="Chromosome"/>
</dbReference>
<keyword evidence="2" id="KW-0472">Membrane</keyword>
<organism evidence="3 4">
    <name type="scientific">Brevundimonas goettingensis</name>
    <dbReference type="NCBI Taxonomy" id="2774190"/>
    <lineage>
        <taxon>Bacteria</taxon>
        <taxon>Pseudomonadati</taxon>
        <taxon>Pseudomonadota</taxon>
        <taxon>Alphaproteobacteria</taxon>
        <taxon>Caulobacterales</taxon>
        <taxon>Caulobacteraceae</taxon>
        <taxon>Brevundimonas</taxon>
    </lineage>
</organism>
<dbReference type="AlphaFoldDB" id="A0A975GWR0"/>
<evidence type="ECO:0000313" key="4">
    <source>
        <dbReference type="Proteomes" id="UP000663918"/>
    </source>
</evidence>
<dbReference type="KEGG" id="bgoe:IFJ75_03980"/>
<dbReference type="EMBL" id="CP062222">
    <property type="protein sequence ID" value="QTC92079.1"/>
    <property type="molecule type" value="Genomic_DNA"/>
</dbReference>